<evidence type="ECO:0000256" key="1">
    <source>
        <dbReference type="ARBA" id="ARBA00022679"/>
    </source>
</evidence>
<keyword evidence="1" id="KW-0808">Transferase</keyword>
<evidence type="ECO:0000313" key="10">
    <source>
        <dbReference type="Proteomes" id="UP000694888"/>
    </source>
</evidence>
<dbReference type="RefSeq" id="XP_035828613.1">
    <property type="nucleotide sequence ID" value="XM_035972720.1"/>
</dbReference>
<dbReference type="GO" id="GO:0032259">
    <property type="term" value="P:methylation"/>
    <property type="evidence" value="ECO:0007669"/>
    <property type="project" value="UniProtKB-KW"/>
</dbReference>
<dbReference type="InterPro" id="IPR025714">
    <property type="entry name" value="Methyltranfer_dom"/>
</dbReference>
<evidence type="ECO:0000256" key="7">
    <source>
        <dbReference type="ARBA" id="ARBA00047943"/>
    </source>
</evidence>
<dbReference type="PANTHER" id="PTHR43675">
    <property type="entry name" value="ARSENITE METHYLTRANSFERASE"/>
    <property type="match status" value="1"/>
</dbReference>
<dbReference type="SUPFAM" id="SSF53335">
    <property type="entry name" value="S-adenosyl-L-methionine-dependent methyltransferases"/>
    <property type="match status" value="1"/>
</dbReference>
<comment type="catalytic activity">
    <reaction evidence="6">
        <text>arsenic triglutathione + [thioredoxin]-dithiol + S-adenosyl-L-methionine + 2 H2O = methylarsonous acid + [thioredoxin]-disulfide + 3 glutathione + S-adenosyl-L-homocysteine + H(+)</text>
        <dbReference type="Rhea" id="RHEA:69460"/>
        <dbReference type="Rhea" id="RHEA-COMP:10698"/>
        <dbReference type="Rhea" id="RHEA-COMP:10700"/>
        <dbReference type="ChEBI" id="CHEBI:15377"/>
        <dbReference type="ChEBI" id="CHEBI:15378"/>
        <dbReference type="ChEBI" id="CHEBI:17826"/>
        <dbReference type="ChEBI" id="CHEBI:29950"/>
        <dbReference type="ChEBI" id="CHEBI:50058"/>
        <dbReference type="ChEBI" id="CHEBI:57856"/>
        <dbReference type="ChEBI" id="CHEBI:57925"/>
        <dbReference type="ChEBI" id="CHEBI:59789"/>
        <dbReference type="ChEBI" id="CHEBI:183640"/>
        <dbReference type="EC" id="2.1.1.137"/>
    </reaction>
</comment>
<reference evidence="11" key="1">
    <citation type="submission" date="2025-08" db="UniProtKB">
        <authorList>
            <consortium name="RefSeq"/>
        </authorList>
    </citation>
    <scope>IDENTIFICATION</scope>
</reference>
<dbReference type="Pfam" id="PF13847">
    <property type="entry name" value="Methyltransf_31"/>
    <property type="match status" value="1"/>
</dbReference>
<evidence type="ECO:0000256" key="5">
    <source>
        <dbReference type="ARBA" id="ARBA00034545"/>
    </source>
</evidence>
<evidence type="ECO:0000256" key="4">
    <source>
        <dbReference type="ARBA" id="ARBA00034521"/>
    </source>
</evidence>
<evidence type="ECO:0000256" key="8">
    <source>
        <dbReference type="ARBA" id="ARBA00048428"/>
    </source>
</evidence>
<dbReference type="GO" id="GO:0008168">
    <property type="term" value="F:methyltransferase activity"/>
    <property type="evidence" value="ECO:0007669"/>
    <property type="project" value="UniProtKB-KW"/>
</dbReference>
<evidence type="ECO:0000256" key="2">
    <source>
        <dbReference type="ARBA" id="ARBA00022691"/>
    </source>
</evidence>
<comment type="similarity">
    <text evidence="3">Belongs to the methyltransferase superfamily. Arsenite methyltransferase family.</text>
</comment>
<dbReference type="InterPro" id="IPR029063">
    <property type="entry name" value="SAM-dependent_MTases_sf"/>
</dbReference>
<dbReference type="InterPro" id="IPR026669">
    <property type="entry name" value="Arsenite_MeTrfase-like"/>
</dbReference>
<sequence length="364" mass="40207">MLTVITLSKAMADAAAPATLDSEKAVKEYYGKILTKSSDLKTGACTSQPGKYPKFIREAIGAVHQEVTDKYYGCGPVFPPALRGSSVLDLGSGSGQDCYILSKLVGQDGEVVGLDMTDEQLAVANKYIDYHTQLYGYSKPNISFVKGNMELMQEAGIPSNKFDLIVSNCVINLAKDKRAVLKEAYRALKDGGELYFSDVYADKDLPANIREHEELWCECVVGALWWRDLYRLAEEIGFSTPRMVTAGLFSIDDKSYKDFLGDAKFVSVTYSLFKLPEGERSPCTIQYNGGIQGYEEDFKFDHGITFKKGEEAHVKAGLAAVLKTSRYSQFFTFSDGEKGPCKCSKLDKDPFELCAEQGNKKSCC</sequence>
<name>A0ABM1W1S0_APLCA</name>
<dbReference type="PANTHER" id="PTHR43675:SF8">
    <property type="entry name" value="ARSENITE METHYLTRANSFERASE"/>
    <property type="match status" value="1"/>
</dbReference>
<comment type="catalytic activity">
    <reaction evidence="8">
        <text>arsenic triglutathione + 3 [thioredoxin]-dithiol + 3 S-adenosyl-L-methionine = trimethylarsine + 3 [thioredoxin]-disulfide + 3 glutathione + 3 S-adenosyl-L-homocysteine + 3 H(+)</text>
        <dbReference type="Rhea" id="RHEA:69432"/>
        <dbReference type="Rhea" id="RHEA-COMP:10698"/>
        <dbReference type="Rhea" id="RHEA-COMP:10700"/>
        <dbReference type="ChEBI" id="CHEBI:15378"/>
        <dbReference type="ChEBI" id="CHEBI:27130"/>
        <dbReference type="ChEBI" id="CHEBI:29950"/>
        <dbReference type="ChEBI" id="CHEBI:50058"/>
        <dbReference type="ChEBI" id="CHEBI:57856"/>
        <dbReference type="ChEBI" id="CHEBI:57925"/>
        <dbReference type="ChEBI" id="CHEBI:59789"/>
        <dbReference type="ChEBI" id="CHEBI:183640"/>
        <dbReference type="EC" id="2.1.1.137"/>
    </reaction>
</comment>
<dbReference type="Proteomes" id="UP000694888">
    <property type="component" value="Unplaced"/>
</dbReference>
<proteinExistence type="inferred from homology"/>
<protein>
    <recommendedName>
        <fullName evidence="5">Arsenite methyltransferase</fullName>
        <ecNumber evidence="4">2.1.1.137</ecNumber>
    </recommendedName>
</protein>
<feature type="domain" description="Methyltransferase" evidence="9">
    <location>
        <begin position="84"/>
        <end position="235"/>
    </location>
</feature>
<dbReference type="Gene3D" id="3.40.5.100">
    <property type="match status" value="1"/>
</dbReference>
<evidence type="ECO:0000256" key="6">
    <source>
        <dbReference type="ARBA" id="ARBA00047941"/>
    </source>
</evidence>
<dbReference type="EC" id="2.1.1.137" evidence="4"/>
<accession>A0ABM1W1S0</accession>
<evidence type="ECO:0000313" key="11">
    <source>
        <dbReference type="RefSeq" id="XP_035828613.1"/>
    </source>
</evidence>
<dbReference type="CDD" id="cd02440">
    <property type="entry name" value="AdoMet_MTases"/>
    <property type="match status" value="1"/>
</dbReference>
<keyword evidence="10" id="KW-1185">Reference proteome</keyword>
<evidence type="ECO:0000256" key="3">
    <source>
        <dbReference type="ARBA" id="ARBA00034487"/>
    </source>
</evidence>
<evidence type="ECO:0000259" key="9">
    <source>
        <dbReference type="Pfam" id="PF13847"/>
    </source>
</evidence>
<keyword evidence="11" id="KW-0489">Methyltransferase</keyword>
<dbReference type="GeneID" id="101862980"/>
<comment type="catalytic activity">
    <reaction evidence="7">
        <text>arsenic triglutathione + 2 [thioredoxin]-dithiol + 2 S-adenosyl-L-methionine + H2O = dimethylarsinous acid + 2 [thioredoxin]-disulfide + 3 glutathione + 2 S-adenosyl-L-homocysteine + 2 H(+)</text>
        <dbReference type="Rhea" id="RHEA:69464"/>
        <dbReference type="Rhea" id="RHEA-COMP:10698"/>
        <dbReference type="Rhea" id="RHEA-COMP:10700"/>
        <dbReference type="ChEBI" id="CHEBI:15377"/>
        <dbReference type="ChEBI" id="CHEBI:15378"/>
        <dbReference type="ChEBI" id="CHEBI:23808"/>
        <dbReference type="ChEBI" id="CHEBI:29950"/>
        <dbReference type="ChEBI" id="CHEBI:50058"/>
        <dbReference type="ChEBI" id="CHEBI:57856"/>
        <dbReference type="ChEBI" id="CHEBI:57925"/>
        <dbReference type="ChEBI" id="CHEBI:59789"/>
        <dbReference type="ChEBI" id="CHEBI:183640"/>
        <dbReference type="EC" id="2.1.1.137"/>
    </reaction>
</comment>
<organism evidence="10 11">
    <name type="scientific">Aplysia californica</name>
    <name type="common">California sea hare</name>
    <dbReference type="NCBI Taxonomy" id="6500"/>
    <lineage>
        <taxon>Eukaryota</taxon>
        <taxon>Metazoa</taxon>
        <taxon>Spiralia</taxon>
        <taxon>Lophotrochozoa</taxon>
        <taxon>Mollusca</taxon>
        <taxon>Gastropoda</taxon>
        <taxon>Heterobranchia</taxon>
        <taxon>Euthyneura</taxon>
        <taxon>Tectipleura</taxon>
        <taxon>Aplysiida</taxon>
        <taxon>Aplysioidea</taxon>
        <taxon>Aplysiidae</taxon>
        <taxon>Aplysia</taxon>
    </lineage>
</organism>
<dbReference type="Gene3D" id="3.40.50.150">
    <property type="entry name" value="Vaccinia Virus protein VP39"/>
    <property type="match status" value="1"/>
</dbReference>
<keyword evidence="2" id="KW-0949">S-adenosyl-L-methionine</keyword>
<gene>
    <name evidence="11" type="primary">LOC101862980</name>
</gene>